<dbReference type="WBParaSite" id="ES5_v2.g15916.t1">
    <property type="protein sequence ID" value="ES5_v2.g15916.t1"/>
    <property type="gene ID" value="ES5_v2.g15916"/>
</dbReference>
<evidence type="ECO:0000313" key="1">
    <source>
        <dbReference type="Proteomes" id="UP000887579"/>
    </source>
</evidence>
<dbReference type="Proteomes" id="UP000887579">
    <property type="component" value="Unplaced"/>
</dbReference>
<sequence>MRNFMRLYDSGPAEVQEGKPENWKSGCYLEKFVPVGNCTQRGDEEIWGYEKLCTACQGVYILSDDCFPAFFNSVVCDNSEKDCIFDQYTAMAHGKCQAKTLSFKVMRNKGTRECEEWIFEYLDVPIACECFLSKTSFLHAVPEL</sequence>
<protein>
    <submittedName>
        <fullName evidence="2">Uncharacterized protein</fullName>
    </submittedName>
</protein>
<reference evidence="2" key="1">
    <citation type="submission" date="2022-11" db="UniProtKB">
        <authorList>
            <consortium name="WormBaseParasite"/>
        </authorList>
    </citation>
    <scope>IDENTIFICATION</scope>
</reference>
<organism evidence="1 2">
    <name type="scientific">Panagrolaimus sp. ES5</name>
    <dbReference type="NCBI Taxonomy" id="591445"/>
    <lineage>
        <taxon>Eukaryota</taxon>
        <taxon>Metazoa</taxon>
        <taxon>Ecdysozoa</taxon>
        <taxon>Nematoda</taxon>
        <taxon>Chromadorea</taxon>
        <taxon>Rhabditida</taxon>
        <taxon>Tylenchina</taxon>
        <taxon>Panagrolaimomorpha</taxon>
        <taxon>Panagrolaimoidea</taxon>
        <taxon>Panagrolaimidae</taxon>
        <taxon>Panagrolaimus</taxon>
    </lineage>
</organism>
<evidence type="ECO:0000313" key="2">
    <source>
        <dbReference type="WBParaSite" id="ES5_v2.g15916.t1"/>
    </source>
</evidence>
<proteinExistence type="predicted"/>
<accession>A0AC34FH68</accession>
<name>A0AC34FH68_9BILA</name>